<dbReference type="OrthoDB" id="1739161at2"/>
<gene>
    <name evidence="1" type="ordered locus">Clocl_4073</name>
</gene>
<dbReference type="Proteomes" id="UP000005435">
    <property type="component" value="Chromosome"/>
</dbReference>
<accession>G8LSZ4</accession>
<dbReference type="RefSeq" id="WP_014257005.1">
    <property type="nucleotide sequence ID" value="NC_016627.1"/>
</dbReference>
<evidence type="ECO:0000313" key="1">
    <source>
        <dbReference type="EMBL" id="AEV70507.1"/>
    </source>
</evidence>
<keyword evidence="2" id="KW-1185">Reference proteome</keyword>
<protein>
    <submittedName>
        <fullName evidence="1">FlgN protein</fullName>
    </submittedName>
</protein>
<proteinExistence type="predicted"/>
<reference evidence="1 2" key="2">
    <citation type="journal article" date="2012" name="Stand. Genomic Sci.">
        <title>Complete Genome Sequence of Clostridium clariflavum DSM 19732.</title>
        <authorList>
            <person name="Izquierdo J.A."/>
            <person name="Goodwin L."/>
            <person name="Davenport K.W."/>
            <person name="Teshima H."/>
            <person name="Bruce D."/>
            <person name="Detter C."/>
            <person name="Tapia R."/>
            <person name="Han S."/>
            <person name="Land M."/>
            <person name="Hauser L."/>
            <person name="Jeffries C.D."/>
            <person name="Han J."/>
            <person name="Pitluck S."/>
            <person name="Nolan M."/>
            <person name="Chen A."/>
            <person name="Huntemann M."/>
            <person name="Mavromatis K."/>
            <person name="Mikhailova N."/>
            <person name="Liolios K."/>
            <person name="Woyke T."/>
            <person name="Lynd L.R."/>
        </authorList>
    </citation>
    <scope>NUCLEOTIDE SEQUENCE [LARGE SCALE GENOMIC DNA]</scope>
    <source>
        <strain evidence="2">DSM 19732 / NBRC 101661 / EBR45</strain>
    </source>
</reference>
<evidence type="ECO:0000313" key="2">
    <source>
        <dbReference type="Proteomes" id="UP000005435"/>
    </source>
</evidence>
<dbReference type="AlphaFoldDB" id="G8LSZ4"/>
<dbReference type="EMBL" id="CP003065">
    <property type="protein sequence ID" value="AEV70507.1"/>
    <property type="molecule type" value="Genomic_DNA"/>
</dbReference>
<dbReference type="eggNOG" id="ENOG50330R8">
    <property type="taxonomic scope" value="Bacteria"/>
</dbReference>
<dbReference type="InterPro" id="IPR007809">
    <property type="entry name" value="FlgN-like"/>
</dbReference>
<dbReference type="STRING" id="720554.Clocl_4073"/>
<sequence length="163" mass="18858">MDFSPEFCIEKTIEASNKKYKCLQDLVLLTMAQTEAISEEGMDGLEKLINEKQIKIDEINRIDEDFKMYFNFLKQKLGINRLDEIDASQLKGAKELKQITGQIMELLDEINKLEKQNYAKAKSLMDEFGAKLRQIREGKKLNDTYYNSGASLTPPAYFLDKKK</sequence>
<name>G8LSZ4_ACECE</name>
<reference evidence="2" key="1">
    <citation type="submission" date="2011-12" db="EMBL/GenBank/DDBJ databases">
        <title>Complete sequence of Clostridium clariflavum DSM 19732.</title>
        <authorList>
            <consortium name="US DOE Joint Genome Institute"/>
            <person name="Lucas S."/>
            <person name="Han J."/>
            <person name="Lapidus A."/>
            <person name="Cheng J.-F."/>
            <person name="Goodwin L."/>
            <person name="Pitluck S."/>
            <person name="Peters L."/>
            <person name="Teshima H."/>
            <person name="Detter J.C."/>
            <person name="Han C."/>
            <person name="Tapia R."/>
            <person name="Land M."/>
            <person name="Hauser L."/>
            <person name="Kyrpides N."/>
            <person name="Ivanova N."/>
            <person name="Pagani I."/>
            <person name="Kitzmiller T."/>
            <person name="Lynd L."/>
            <person name="Izquierdo J."/>
            <person name="Woyke T."/>
        </authorList>
    </citation>
    <scope>NUCLEOTIDE SEQUENCE [LARGE SCALE GENOMIC DNA]</scope>
    <source>
        <strain evidence="2">DSM 19732 / NBRC 101661 / EBR45</strain>
    </source>
</reference>
<dbReference type="KEGG" id="ccl:Clocl_4073"/>
<dbReference type="Gene3D" id="1.20.58.300">
    <property type="entry name" value="FlgN-like"/>
    <property type="match status" value="1"/>
</dbReference>
<dbReference type="HOGENOM" id="CLU_137815_0_0_9"/>
<dbReference type="GO" id="GO:0044780">
    <property type="term" value="P:bacterial-type flagellum assembly"/>
    <property type="evidence" value="ECO:0007669"/>
    <property type="project" value="InterPro"/>
</dbReference>
<organism evidence="1 2">
    <name type="scientific">Acetivibrio clariflavus (strain DSM 19732 / NBRC 101661 / EBR45)</name>
    <name type="common">Clostridium clariflavum</name>
    <dbReference type="NCBI Taxonomy" id="720554"/>
    <lineage>
        <taxon>Bacteria</taxon>
        <taxon>Bacillati</taxon>
        <taxon>Bacillota</taxon>
        <taxon>Clostridia</taxon>
        <taxon>Eubacteriales</taxon>
        <taxon>Oscillospiraceae</taxon>
        <taxon>Acetivibrio</taxon>
    </lineage>
</organism>
<dbReference type="Pfam" id="PF05130">
    <property type="entry name" value="FlgN"/>
    <property type="match status" value="1"/>
</dbReference>